<keyword evidence="2" id="KW-1185">Reference proteome</keyword>
<organism evidence="2">
    <name type="scientific">Acromyrmex echinatior</name>
    <name type="common">Panamanian leafcutter ant</name>
    <name type="synonym">Acromyrmex octospinosus echinatior</name>
    <dbReference type="NCBI Taxonomy" id="103372"/>
    <lineage>
        <taxon>Eukaryota</taxon>
        <taxon>Metazoa</taxon>
        <taxon>Ecdysozoa</taxon>
        <taxon>Arthropoda</taxon>
        <taxon>Hexapoda</taxon>
        <taxon>Insecta</taxon>
        <taxon>Pterygota</taxon>
        <taxon>Neoptera</taxon>
        <taxon>Endopterygota</taxon>
        <taxon>Hymenoptera</taxon>
        <taxon>Apocrita</taxon>
        <taxon>Aculeata</taxon>
        <taxon>Formicoidea</taxon>
        <taxon>Formicidae</taxon>
        <taxon>Myrmicinae</taxon>
        <taxon>Acromyrmex</taxon>
    </lineage>
</organism>
<proteinExistence type="predicted"/>
<accession>F4W405</accession>
<reference evidence="1" key="1">
    <citation type="submission" date="2011-02" db="EMBL/GenBank/DDBJ databases">
        <title>The genome of the leaf-cutting ant Acromyrmex echinatior suggests key adaptations to social evolution and fungus farming.</title>
        <authorList>
            <person name="Nygaard S."/>
            <person name="Zhang G."/>
        </authorList>
    </citation>
    <scope>NUCLEOTIDE SEQUENCE</scope>
</reference>
<dbReference type="EMBL" id="GL887491">
    <property type="protein sequence ID" value="EGI71001.1"/>
    <property type="molecule type" value="Genomic_DNA"/>
</dbReference>
<name>F4W405_ACREC</name>
<gene>
    <name evidence="1" type="ORF">G5I_00109</name>
</gene>
<protein>
    <submittedName>
        <fullName evidence="1">Uncharacterized protein</fullName>
    </submittedName>
</protein>
<sequence length="182" mass="20284">MEEGEARPTAKHPNRRVNTLLTVRGEARKPNGIRFGDLVGGLRRPPAATAASARSYSPLLFFTTSILTSYSRRRSHQHEQASRCNARLLPCRHVRADSFQGLSNALHKFRLESIEKREAITRVAFQLPLNTKWTSSSETLTFIRVSQSVVLAAVRTVTIILIAGLRTAACRAEVELRHDPTA</sequence>
<dbReference type="InParanoid" id="F4W405"/>
<evidence type="ECO:0000313" key="2">
    <source>
        <dbReference type="Proteomes" id="UP000007755"/>
    </source>
</evidence>
<dbReference type="Proteomes" id="UP000007755">
    <property type="component" value="Unassembled WGS sequence"/>
</dbReference>
<evidence type="ECO:0000313" key="1">
    <source>
        <dbReference type="EMBL" id="EGI71001.1"/>
    </source>
</evidence>
<dbReference type="AlphaFoldDB" id="F4W405"/>